<accession>A0ABD0PID4</accession>
<protein>
    <submittedName>
        <fullName evidence="1">Uncharacterized protein</fullName>
    </submittedName>
</protein>
<dbReference type="SUPFAM" id="SSF56300">
    <property type="entry name" value="Metallo-dependent phosphatases"/>
    <property type="match status" value="1"/>
</dbReference>
<feature type="non-terminal residue" evidence="1">
    <location>
        <position position="54"/>
    </location>
</feature>
<organism evidence="1 2">
    <name type="scientific">Cirrhinus mrigala</name>
    <name type="common">Mrigala</name>
    <dbReference type="NCBI Taxonomy" id="683832"/>
    <lineage>
        <taxon>Eukaryota</taxon>
        <taxon>Metazoa</taxon>
        <taxon>Chordata</taxon>
        <taxon>Craniata</taxon>
        <taxon>Vertebrata</taxon>
        <taxon>Euteleostomi</taxon>
        <taxon>Actinopterygii</taxon>
        <taxon>Neopterygii</taxon>
        <taxon>Teleostei</taxon>
        <taxon>Ostariophysi</taxon>
        <taxon>Cypriniformes</taxon>
        <taxon>Cyprinidae</taxon>
        <taxon>Labeoninae</taxon>
        <taxon>Labeonini</taxon>
        <taxon>Cirrhinus</taxon>
    </lineage>
</organism>
<sequence length="54" mass="6145">SKHGATNYIPEQFLDDFLDLVVWGHEHECKIAPVRNEQQLFYVTQPGSSVVTSL</sequence>
<evidence type="ECO:0000313" key="2">
    <source>
        <dbReference type="Proteomes" id="UP001529510"/>
    </source>
</evidence>
<proteinExistence type="predicted"/>
<dbReference type="Proteomes" id="UP001529510">
    <property type="component" value="Unassembled WGS sequence"/>
</dbReference>
<name>A0ABD0PID4_CIRMR</name>
<dbReference type="AlphaFoldDB" id="A0ABD0PID4"/>
<dbReference type="Gene3D" id="3.60.21.10">
    <property type="match status" value="1"/>
</dbReference>
<dbReference type="PANTHER" id="PTHR10139">
    <property type="entry name" value="DOUBLE-STRAND BREAK REPAIR PROTEIN MRE11"/>
    <property type="match status" value="1"/>
</dbReference>
<feature type="non-terminal residue" evidence="1">
    <location>
        <position position="1"/>
    </location>
</feature>
<comment type="caution">
    <text evidence="1">The sequence shown here is derived from an EMBL/GenBank/DDBJ whole genome shotgun (WGS) entry which is preliminary data.</text>
</comment>
<evidence type="ECO:0000313" key="1">
    <source>
        <dbReference type="EMBL" id="KAL0173805.1"/>
    </source>
</evidence>
<reference evidence="1 2" key="1">
    <citation type="submission" date="2024-05" db="EMBL/GenBank/DDBJ databases">
        <title>Genome sequencing and assembly of Indian major carp, Cirrhinus mrigala (Hamilton, 1822).</title>
        <authorList>
            <person name="Mohindra V."/>
            <person name="Chowdhury L.M."/>
            <person name="Lal K."/>
            <person name="Jena J.K."/>
        </authorList>
    </citation>
    <scope>NUCLEOTIDE SEQUENCE [LARGE SCALE GENOMIC DNA]</scope>
    <source>
        <strain evidence="1">CM1030</strain>
        <tissue evidence="1">Blood</tissue>
    </source>
</reference>
<gene>
    <name evidence="1" type="ORF">M9458_029773</name>
</gene>
<dbReference type="EMBL" id="JAMKFB020000015">
    <property type="protein sequence ID" value="KAL0173805.1"/>
    <property type="molecule type" value="Genomic_DNA"/>
</dbReference>
<keyword evidence="2" id="KW-1185">Reference proteome</keyword>
<dbReference type="InterPro" id="IPR029052">
    <property type="entry name" value="Metallo-depent_PP-like"/>
</dbReference>
<dbReference type="PANTHER" id="PTHR10139:SF1">
    <property type="entry name" value="DOUBLE-STRAND BREAK REPAIR PROTEIN MRE11"/>
    <property type="match status" value="1"/>
</dbReference>